<feature type="non-terminal residue" evidence="6">
    <location>
        <position position="1"/>
    </location>
</feature>
<gene>
    <name evidence="6" type="ORF">PCOR1329_LOCUS68112</name>
</gene>
<comment type="caution">
    <text evidence="6">The sequence shown here is derived from an EMBL/GenBank/DDBJ whole genome shotgun (WGS) entry which is preliminary data.</text>
</comment>
<dbReference type="Gene3D" id="2.30.29.30">
    <property type="entry name" value="Pleckstrin-homology domain (PH domain)/Phosphotyrosine-binding domain (PTB)"/>
    <property type="match status" value="1"/>
</dbReference>
<protein>
    <recommendedName>
        <fullName evidence="8">Methylosome subunit pICln</fullName>
    </recommendedName>
</protein>
<evidence type="ECO:0000256" key="2">
    <source>
        <dbReference type="ARBA" id="ARBA00004496"/>
    </source>
</evidence>
<evidence type="ECO:0000313" key="6">
    <source>
        <dbReference type="EMBL" id="CAK0886872.1"/>
    </source>
</evidence>
<dbReference type="EMBL" id="CAUYUJ010018863">
    <property type="protein sequence ID" value="CAK0886872.1"/>
    <property type="molecule type" value="Genomic_DNA"/>
</dbReference>
<dbReference type="Pfam" id="PF03517">
    <property type="entry name" value="Voldacs"/>
    <property type="match status" value="1"/>
</dbReference>
<reference evidence="6" key="1">
    <citation type="submission" date="2023-10" db="EMBL/GenBank/DDBJ databases">
        <authorList>
            <person name="Chen Y."/>
            <person name="Shah S."/>
            <person name="Dougan E. K."/>
            <person name="Thang M."/>
            <person name="Chan C."/>
        </authorList>
    </citation>
    <scope>NUCLEOTIDE SEQUENCE [LARGE SCALE GENOMIC DNA]</scope>
</reference>
<comment type="subcellular location">
    <subcellularLocation>
        <location evidence="2">Cytoplasm</location>
    </subcellularLocation>
    <subcellularLocation>
        <location evidence="1">Nucleus</location>
    </subcellularLocation>
</comment>
<keyword evidence="7" id="KW-1185">Reference proteome</keyword>
<keyword evidence="4" id="KW-0539">Nucleus</keyword>
<dbReference type="PANTHER" id="PTHR21399">
    <property type="entry name" value="CHLORIDE CONDUCTANCE REGULATORY PROTEIN ICLN"/>
    <property type="match status" value="1"/>
</dbReference>
<proteinExistence type="predicted"/>
<sequence>PARACRLNFLEGAGGGAPRPVGPAGRARRARRMPVERAPARNGDSPVLEDGEELRLSEQRTRFVHGPAGDEGEGVLHLTTRRIVWLGATSGYAMDYPFVTLHAISRDKAAWPDPCLYCQLRCEEVEGEEEEEPEIPEVRFVPSDPAHLQTVFQVFSEMSALNPDGDGNRGMGPDFQCRDFVIMVALELSTPFLGPPLLRLGLFLDGPGG</sequence>
<evidence type="ECO:0000256" key="5">
    <source>
        <dbReference type="SAM" id="MobiDB-lite"/>
    </source>
</evidence>
<dbReference type="InterPro" id="IPR039924">
    <property type="entry name" value="ICln/Lot5/Saf5"/>
</dbReference>
<accession>A0ABN9WMY5</accession>
<dbReference type="Proteomes" id="UP001189429">
    <property type="component" value="Unassembled WGS sequence"/>
</dbReference>
<organism evidence="6 7">
    <name type="scientific">Prorocentrum cordatum</name>
    <dbReference type="NCBI Taxonomy" id="2364126"/>
    <lineage>
        <taxon>Eukaryota</taxon>
        <taxon>Sar</taxon>
        <taxon>Alveolata</taxon>
        <taxon>Dinophyceae</taxon>
        <taxon>Prorocentrales</taxon>
        <taxon>Prorocentraceae</taxon>
        <taxon>Prorocentrum</taxon>
    </lineage>
</organism>
<evidence type="ECO:0000256" key="4">
    <source>
        <dbReference type="ARBA" id="ARBA00023242"/>
    </source>
</evidence>
<evidence type="ECO:0000313" key="7">
    <source>
        <dbReference type="Proteomes" id="UP001189429"/>
    </source>
</evidence>
<name>A0ABN9WMY5_9DINO</name>
<dbReference type="InterPro" id="IPR011993">
    <property type="entry name" value="PH-like_dom_sf"/>
</dbReference>
<evidence type="ECO:0000256" key="3">
    <source>
        <dbReference type="ARBA" id="ARBA00022490"/>
    </source>
</evidence>
<feature type="region of interest" description="Disordered" evidence="5">
    <location>
        <begin position="11"/>
        <end position="48"/>
    </location>
</feature>
<keyword evidence="3" id="KW-0963">Cytoplasm</keyword>
<evidence type="ECO:0000256" key="1">
    <source>
        <dbReference type="ARBA" id="ARBA00004123"/>
    </source>
</evidence>
<evidence type="ECO:0008006" key="8">
    <source>
        <dbReference type="Google" id="ProtNLM"/>
    </source>
</evidence>
<dbReference type="PANTHER" id="PTHR21399:SF0">
    <property type="entry name" value="METHYLOSOME SUBUNIT PICLN"/>
    <property type="match status" value="1"/>
</dbReference>